<evidence type="ECO:0000256" key="1">
    <source>
        <dbReference type="SAM" id="MobiDB-lite"/>
    </source>
</evidence>
<dbReference type="GO" id="GO:0071949">
    <property type="term" value="F:FAD binding"/>
    <property type="evidence" value="ECO:0007669"/>
    <property type="project" value="InterPro"/>
</dbReference>
<feature type="domain" description="FAD-binding" evidence="2">
    <location>
        <begin position="22"/>
        <end position="67"/>
    </location>
</feature>
<reference evidence="3" key="3">
    <citation type="submission" date="2022-06" db="UniProtKB">
        <authorList>
            <consortium name="EnsemblPlants"/>
        </authorList>
    </citation>
    <scope>IDENTIFICATION</scope>
</reference>
<organism evidence="3 4">
    <name type="scientific">Triticum urartu</name>
    <name type="common">Red wild einkorn</name>
    <name type="synonym">Crithodium urartu</name>
    <dbReference type="NCBI Taxonomy" id="4572"/>
    <lineage>
        <taxon>Eukaryota</taxon>
        <taxon>Viridiplantae</taxon>
        <taxon>Streptophyta</taxon>
        <taxon>Embryophyta</taxon>
        <taxon>Tracheophyta</taxon>
        <taxon>Spermatophyta</taxon>
        <taxon>Magnoliopsida</taxon>
        <taxon>Liliopsida</taxon>
        <taxon>Poales</taxon>
        <taxon>Poaceae</taxon>
        <taxon>BOP clade</taxon>
        <taxon>Pooideae</taxon>
        <taxon>Triticodae</taxon>
        <taxon>Triticeae</taxon>
        <taxon>Triticinae</taxon>
        <taxon>Triticum</taxon>
    </lineage>
</organism>
<feature type="compositionally biased region" description="Basic and acidic residues" evidence="1">
    <location>
        <begin position="151"/>
        <end position="167"/>
    </location>
</feature>
<reference evidence="4" key="1">
    <citation type="journal article" date="2013" name="Nature">
        <title>Draft genome of the wheat A-genome progenitor Triticum urartu.</title>
        <authorList>
            <person name="Ling H.Q."/>
            <person name="Zhao S."/>
            <person name="Liu D."/>
            <person name="Wang J."/>
            <person name="Sun H."/>
            <person name="Zhang C."/>
            <person name="Fan H."/>
            <person name="Li D."/>
            <person name="Dong L."/>
            <person name="Tao Y."/>
            <person name="Gao C."/>
            <person name="Wu H."/>
            <person name="Li Y."/>
            <person name="Cui Y."/>
            <person name="Guo X."/>
            <person name="Zheng S."/>
            <person name="Wang B."/>
            <person name="Yu K."/>
            <person name="Liang Q."/>
            <person name="Yang W."/>
            <person name="Lou X."/>
            <person name="Chen J."/>
            <person name="Feng M."/>
            <person name="Jian J."/>
            <person name="Zhang X."/>
            <person name="Luo G."/>
            <person name="Jiang Y."/>
            <person name="Liu J."/>
            <person name="Wang Z."/>
            <person name="Sha Y."/>
            <person name="Zhang B."/>
            <person name="Wu H."/>
            <person name="Tang D."/>
            <person name="Shen Q."/>
            <person name="Xue P."/>
            <person name="Zou S."/>
            <person name="Wang X."/>
            <person name="Liu X."/>
            <person name="Wang F."/>
            <person name="Yang Y."/>
            <person name="An X."/>
            <person name="Dong Z."/>
            <person name="Zhang K."/>
            <person name="Zhang X."/>
            <person name="Luo M.C."/>
            <person name="Dvorak J."/>
            <person name="Tong Y."/>
            <person name="Wang J."/>
            <person name="Yang H."/>
            <person name="Li Z."/>
            <person name="Wang D."/>
            <person name="Zhang A."/>
            <person name="Wang J."/>
        </authorList>
    </citation>
    <scope>NUCLEOTIDE SEQUENCE</scope>
    <source>
        <strain evidence="4">cv. G1812</strain>
    </source>
</reference>
<evidence type="ECO:0000313" key="4">
    <source>
        <dbReference type="Proteomes" id="UP000015106"/>
    </source>
</evidence>
<name>A0A8R7TIL6_TRIUA</name>
<feature type="region of interest" description="Disordered" evidence="1">
    <location>
        <begin position="115"/>
        <end position="173"/>
    </location>
</feature>
<dbReference type="Gramene" id="TuG1812G0200003463.01.T01">
    <property type="protein sequence ID" value="TuG1812G0200003463.01.T01"/>
    <property type="gene ID" value="TuG1812G0200003463.01"/>
</dbReference>
<dbReference type="AlphaFoldDB" id="A0A8R7TIL6"/>
<feature type="region of interest" description="Disordered" evidence="1">
    <location>
        <begin position="300"/>
        <end position="337"/>
    </location>
</feature>
<evidence type="ECO:0000313" key="3">
    <source>
        <dbReference type="EnsemblPlants" id="TuG1812G0200003463.01.T01"/>
    </source>
</evidence>
<dbReference type="Proteomes" id="UP000015106">
    <property type="component" value="Chromosome 2"/>
</dbReference>
<accession>A0A8R7TIL6</accession>
<dbReference type="Pfam" id="PF01494">
    <property type="entry name" value="FAD_binding_3"/>
    <property type="match status" value="1"/>
</dbReference>
<feature type="compositionally biased region" description="Gly residues" evidence="1">
    <location>
        <begin position="131"/>
        <end position="140"/>
    </location>
</feature>
<feature type="compositionally biased region" description="Basic and acidic residues" evidence="1">
    <location>
        <begin position="253"/>
        <end position="263"/>
    </location>
</feature>
<dbReference type="SUPFAM" id="SSF51905">
    <property type="entry name" value="FAD/NAD(P)-binding domain"/>
    <property type="match status" value="1"/>
</dbReference>
<reference evidence="3" key="2">
    <citation type="submission" date="2018-03" db="EMBL/GenBank/DDBJ databases">
        <title>The Triticum urartu genome reveals the dynamic nature of wheat genome evolution.</title>
        <authorList>
            <person name="Ling H."/>
            <person name="Ma B."/>
            <person name="Shi X."/>
            <person name="Liu H."/>
            <person name="Dong L."/>
            <person name="Sun H."/>
            <person name="Cao Y."/>
            <person name="Gao Q."/>
            <person name="Zheng S."/>
            <person name="Li Y."/>
            <person name="Yu Y."/>
            <person name="Du H."/>
            <person name="Qi M."/>
            <person name="Li Y."/>
            <person name="Yu H."/>
            <person name="Cui Y."/>
            <person name="Wang N."/>
            <person name="Chen C."/>
            <person name="Wu H."/>
            <person name="Zhao Y."/>
            <person name="Zhang J."/>
            <person name="Li Y."/>
            <person name="Zhou W."/>
            <person name="Zhang B."/>
            <person name="Hu W."/>
            <person name="Eijk M."/>
            <person name="Tang J."/>
            <person name="Witsenboer H."/>
            <person name="Zhao S."/>
            <person name="Li Z."/>
            <person name="Zhang A."/>
            <person name="Wang D."/>
            <person name="Liang C."/>
        </authorList>
    </citation>
    <scope>NUCLEOTIDE SEQUENCE [LARGE SCALE GENOMIC DNA]</scope>
    <source>
        <strain evidence="3">cv. G1812</strain>
    </source>
</reference>
<dbReference type="InterPro" id="IPR002938">
    <property type="entry name" value="FAD-bd"/>
</dbReference>
<sequence length="413" mass="42976">MADRGGKAPAWTSAAAAVDVDAEVVIVGAGIAGLATALALRRLGVGAAGGGVLVLERHAELRSPAPRSPLPQRLVRAPCARRRAQAHLPLRCLRNIPGDNSGDWSDAGVPLCWAQKQQRRRESETDASEGAAGGARGGAASGHHQVLVQARLDRHREGAGFPGDRRPTVRRRYGDPIQGADRVRRGALRGVAVAGPVGAGELRPVRRPRARRVPGRPWPQEGAPAVPLGGSQGRHGAHQRHRCLLVPRQQHHPGREGGRHGPRQDPAGGHGQPGQAHAGGVPGRGAPLRLRQPVVGAAAVPRPLGHPQGSGGPRARHGGPGRGSPHDPPTWRRAGAPRWRTRWCSRALCLGRPRPPTAWPPTWQSGVAGLPGWSPGLTCRAGSSRAGPTSGACEGTWSGCFATGSFTGSCSPG</sequence>
<keyword evidence="4" id="KW-1185">Reference proteome</keyword>
<feature type="region of interest" description="Disordered" evidence="1">
    <location>
        <begin position="209"/>
        <end position="288"/>
    </location>
</feature>
<evidence type="ECO:0000259" key="2">
    <source>
        <dbReference type="Pfam" id="PF01494"/>
    </source>
</evidence>
<protein>
    <recommendedName>
        <fullName evidence="2">FAD-binding domain-containing protein</fullName>
    </recommendedName>
</protein>
<dbReference type="Gene3D" id="3.50.50.60">
    <property type="entry name" value="FAD/NAD(P)-binding domain"/>
    <property type="match status" value="1"/>
</dbReference>
<dbReference type="EnsemblPlants" id="TuG1812G0200003463.01.T01">
    <property type="protein sequence ID" value="TuG1812G0200003463.01.T01"/>
    <property type="gene ID" value="TuG1812G0200003463.01"/>
</dbReference>
<proteinExistence type="predicted"/>
<dbReference type="InterPro" id="IPR036188">
    <property type="entry name" value="FAD/NAD-bd_sf"/>
</dbReference>